<dbReference type="EMBL" id="QJSX01000012">
    <property type="protein sequence ID" value="PYE52747.1"/>
    <property type="molecule type" value="Genomic_DNA"/>
</dbReference>
<dbReference type="GO" id="GO:0016491">
    <property type="term" value="F:oxidoreductase activity"/>
    <property type="evidence" value="ECO:0007669"/>
    <property type="project" value="UniProtKB-KW"/>
</dbReference>
<evidence type="ECO:0000256" key="1">
    <source>
        <dbReference type="ARBA" id="ARBA00023002"/>
    </source>
</evidence>
<evidence type="ECO:0000313" key="5">
    <source>
        <dbReference type="Proteomes" id="UP000248326"/>
    </source>
</evidence>
<keyword evidence="5" id="KW-1185">Reference proteome</keyword>
<reference evidence="4 5" key="1">
    <citation type="submission" date="2018-06" db="EMBL/GenBank/DDBJ databases">
        <title>Genomic Encyclopedia of Type Strains, Phase IV (KMG-IV): sequencing the most valuable type-strain genomes for metagenomic binning, comparative biology and taxonomic classification.</title>
        <authorList>
            <person name="Goeker M."/>
        </authorList>
    </citation>
    <scope>NUCLEOTIDE SEQUENCE [LARGE SCALE GENOMIC DNA]</scope>
    <source>
        <strain evidence="4 5">DSM 18048</strain>
    </source>
</reference>
<dbReference type="Pfam" id="PF01408">
    <property type="entry name" value="GFO_IDH_MocA"/>
    <property type="match status" value="1"/>
</dbReference>
<accession>A0A318S969</accession>
<feature type="domain" description="GFO/IDH/MocA-like oxidoreductase" evidence="3">
    <location>
        <begin position="138"/>
        <end position="255"/>
    </location>
</feature>
<dbReference type="Gene3D" id="3.30.360.10">
    <property type="entry name" value="Dihydrodipicolinate Reductase, domain 2"/>
    <property type="match status" value="1"/>
</dbReference>
<dbReference type="PANTHER" id="PTHR43818:SF11">
    <property type="entry name" value="BCDNA.GH03377"/>
    <property type="match status" value="1"/>
</dbReference>
<dbReference type="InterPro" id="IPR050463">
    <property type="entry name" value="Gfo/Idh/MocA_oxidrdct_glycsds"/>
</dbReference>
<keyword evidence="1" id="KW-0560">Oxidoreductase</keyword>
<dbReference type="Gene3D" id="3.40.50.720">
    <property type="entry name" value="NAD(P)-binding Rossmann-like Domain"/>
    <property type="match status" value="1"/>
</dbReference>
<organism evidence="4 5">
    <name type="scientific">Deinococcus yavapaiensis KR-236</name>
    <dbReference type="NCBI Taxonomy" id="694435"/>
    <lineage>
        <taxon>Bacteria</taxon>
        <taxon>Thermotogati</taxon>
        <taxon>Deinococcota</taxon>
        <taxon>Deinococci</taxon>
        <taxon>Deinococcales</taxon>
        <taxon>Deinococcaceae</taxon>
        <taxon>Deinococcus</taxon>
    </lineage>
</organism>
<dbReference type="InterPro" id="IPR055170">
    <property type="entry name" value="GFO_IDH_MocA-like_dom"/>
</dbReference>
<comment type="caution">
    <text evidence="4">The sequence shown here is derived from an EMBL/GenBank/DDBJ whole genome shotgun (WGS) entry which is preliminary data.</text>
</comment>
<evidence type="ECO:0000313" key="4">
    <source>
        <dbReference type="EMBL" id="PYE52747.1"/>
    </source>
</evidence>
<dbReference type="SUPFAM" id="SSF51735">
    <property type="entry name" value="NAD(P)-binding Rossmann-fold domains"/>
    <property type="match status" value="1"/>
</dbReference>
<evidence type="ECO:0000259" key="2">
    <source>
        <dbReference type="Pfam" id="PF01408"/>
    </source>
</evidence>
<name>A0A318S969_9DEIO</name>
<dbReference type="InterPro" id="IPR000683">
    <property type="entry name" value="Gfo/Idh/MocA-like_OxRdtase_N"/>
</dbReference>
<dbReference type="PANTHER" id="PTHR43818">
    <property type="entry name" value="BCDNA.GH03377"/>
    <property type="match status" value="1"/>
</dbReference>
<proteinExistence type="predicted"/>
<dbReference type="RefSeq" id="WP_110887725.1">
    <property type="nucleotide sequence ID" value="NZ_QJSX01000012.1"/>
</dbReference>
<dbReference type="Pfam" id="PF22725">
    <property type="entry name" value="GFO_IDH_MocA_C3"/>
    <property type="match status" value="1"/>
</dbReference>
<gene>
    <name evidence="4" type="ORF">DES52_11268</name>
</gene>
<dbReference type="Proteomes" id="UP000248326">
    <property type="component" value="Unassembled WGS sequence"/>
</dbReference>
<sequence>MSHAPSPSPVRVGILGVGAIGLSLARSFAAHPETVVTALHDRDASRADAAVRETGGRWFDDPRALLDAVDLVYVAVPPAAHHDLVLSALRAGRHVLCEKPLAVNLAEATEMLEAARAAGVVHAMQLPLPYQAGVRVFAEQVRSGTLGDLRHAEVTMVFPEWPRAWQRNPWIATRAQGGPVRECTPHLFQVVEDVLGPVTRLRADVTFPSDPEHCEQSAVGVLELASGVRVAVNVLTDVRRPEDVSLTVYGSAGTARLGHWRTPMFAADDGPLQPLPVSEDGGVNLVSELVKAVRGEAAFLLDFSVGARLQQLQDAWEASAERGARIETPYATAPSSIH</sequence>
<dbReference type="SUPFAM" id="SSF55347">
    <property type="entry name" value="Glyceraldehyde-3-phosphate dehydrogenase-like, C-terminal domain"/>
    <property type="match status" value="1"/>
</dbReference>
<evidence type="ECO:0000259" key="3">
    <source>
        <dbReference type="Pfam" id="PF22725"/>
    </source>
</evidence>
<feature type="domain" description="Gfo/Idh/MocA-like oxidoreductase N-terminal" evidence="2">
    <location>
        <begin position="10"/>
        <end position="122"/>
    </location>
</feature>
<dbReference type="AlphaFoldDB" id="A0A318S969"/>
<dbReference type="GO" id="GO:0000166">
    <property type="term" value="F:nucleotide binding"/>
    <property type="evidence" value="ECO:0007669"/>
    <property type="project" value="InterPro"/>
</dbReference>
<protein>
    <submittedName>
        <fullName evidence="4">Putative dehydrogenase</fullName>
    </submittedName>
</protein>
<dbReference type="OrthoDB" id="2350336at2"/>
<dbReference type="InterPro" id="IPR036291">
    <property type="entry name" value="NAD(P)-bd_dom_sf"/>
</dbReference>